<evidence type="ECO:0000256" key="3">
    <source>
        <dbReference type="ARBA" id="ARBA00022679"/>
    </source>
</evidence>
<gene>
    <name evidence="10" type="ORF">FVP60_01785</name>
</gene>
<dbReference type="InterPro" id="IPR015421">
    <property type="entry name" value="PyrdxlP-dep_Trfase_major"/>
</dbReference>
<dbReference type="AlphaFoldDB" id="A0A5C8HP26"/>
<dbReference type="EMBL" id="VRSW01000001">
    <property type="protein sequence ID" value="TXK05744.1"/>
    <property type="molecule type" value="Genomic_DNA"/>
</dbReference>
<dbReference type="InterPro" id="IPR015422">
    <property type="entry name" value="PyrdxlP-dep_Trfase_small"/>
</dbReference>
<dbReference type="Gene3D" id="3.90.1150.10">
    <property type="entry name" value="Aspartate Aminotransferase, domain 1"/>
    <property type="match status" value="1"/>
</dbReference>
<keyword evidence="6" id="KW-0408">Iron</keyword>
<reference evidence="10 11" key="1">
    <citation type="submission" date="2019-08" db="EMBL/GenBank/DDBJ databases">
        <authorList>
            <person name="Dong K."/>
        </authorList>
    </citation>
    <scope>NUCLEOTIDE SEQUENCE [LARGE SCALE GENOMIC DNA]</scope>
    <source>
        <strain evidence="10 11">M4-8</strain>
    </source>
</reference>
<evidence type="ECO:0000256" key="1">
    <source>
        <dbReference type="ARBA" id="ARBA00001933"/>
    </source>
</evidence>
<evidence type="ECO:0000256" key="5">
    <source>
        <dbReference type="ARBA" id="ARBA00022898"/>
    </source>
</evidence>
<dbReference type="GO" id="GO:0046872">
    <property type="term" value="F:metal ion binding"/>
    <property type="evidence" value="ECO:0007669"/>
    <property type="project" value="UniProtKB-KW"/>
</dbReference>
<keyword evidence="3" id="KW-0808">Transferase</keyword>
<evidence type="ECO:0000256" key="4">
    <source>
        <dbReference type="ARBA" id="ARBA00022723"/>
    </source>
</evidence>
<dbReference type="Gene3D" id="3.40.640.10">
    <property type="entry name" value="Type I PLP-dependent aspartate aminotransferase-like (Major domain)"/>
    <property type="match status" value="1"/>
</dbReference>
<name>A0A5C8HP26_9MICO</name>
<dbReference type="PIRSF" id="PIRSF005572">
    <property type="entry name" value="NifS"/>
    <property type="match status" value="1"/>
</dbReference>
<accession>A0A5C8HP26</accession>
<comment type="catalytic activity">
    <reaction evidence="8">
        <text>(sulfur carrier)-H + L-cysteine = (sulfur carrier)-SH + L-alanine</text>
        <dbReference type="Rhea" id="RHEA:43892"/>
        <dbReference type="Rhea" id="RHEA-COMP:14737"/>
        <dbReference type="Rhea" id="RHEA-COMP:14739"/>
        <dbReference type="ChEBI" id="CHEBI:29917"/>
        <dbReference type="ChEBI" id="CHEBI:35235"/>
        <dbReference type="ChEBI" id="CHEBI:57972"/>
        <dbReference type="ChEBI" id="CHEBI:64428"/>
        <dbReference type="EC" id="2.8.1.7"/>
    </reaction>
</comment>
<dbReference type="OrthoDB" id="9808002at2"/>
<comment type="cofactor">
    <cofactor evidence="1">
        <name>pyridoxal 5'-phosphate</name>
        <dbReference type="ChEBI" id="CHEBI:597326"/>
    </cofactor>
</comment>
<evidence type="ECO:0000256" key="7">
    <source>
        <dbReference type="ARBA" id="ARBA00023014"/>
    </source>
</evidence>
<evidence type="ECO:0000313" key="10">
    <source>
        <dbReference type="EMBL" id="TXK05744.1"/>
    </source>
</evidence>
<dbReference type="Proteomes" id="UP000321196">
    <property type="component" value="Unassembled WGS sequence"/>
</dbReference>
<dbReference type="InterPro" id="IPR016454">
    <property type="entry name" value="Cysteine_dSase"/>
</dbReference>
<dbReference type="PANTHER" id="PTHR11601:SF34">
    <property type="entry name" value="CYSTEINE DESULFURASE"/>
    <property type="match status" value="1"/>
</dbReference>
<feature type="domain" description="Aminotransferase class V" evidence="9">
    <location>
        <begin position="3"/>
        <end position="371"/>
    </location>
</feature>
<evidence type="ECO:0000256" key="2">
    <source>
        <dbReference type="ARBA" id="ARBA00006490"/>
    </source>
</evidence>
<proteinExistence type="inferred from homology"/>
<dbReference type="Pfam" id="PF00266">
    <property type="entry name" value="Aminotran_5"/>
    <property type="match status" value="1"/>
</dbReference>
<dbReference type="InterPro" id="IPR000192">
    <property type="entry name" value="Aminotrans_V_dom"/>
</dbReference>
<dbReference type="PANTHER" id="PTHR11601">
    <property type="entry name" value="CYSTEINE DESULFURYLASE FAMILY MEMBER"/>
    <property type="match status" value="1"/>
</dbReference>
<evidence type="ECO:0000256" key="6">
    <source>
        <dbReference type="ARBA" id="ARBA00023004"/>
    </source>
</evidence>
<dbReference type="InterPro" id="IPR015424">
    <property type="entry name" value="PyrdxlP-dep_Trfase"/>
</dbReference>
<evidence type="ECO:0000256" key="8">
    <source>
        <dbReference type="ARBA" id="ARBA00050776"/>
    </source>
</evidence>
<evidence type="ECO:0000313" key="11">
    <source>
        <dbReference type="Proteomes" id="UP000321196"/>
    </source>
</evidence>
<keyword evidence="11" id="KW-1185">Reference proteome</keyword>
<keyword evidence="4" id="KW-0479">Metal-binding</keyword>
<keyword evidence="7" id="KW-0411">Iron-sulfur</keyword>
<organism evidence="10 11">
    <name type="scientific">Microbacterium mitrae</name>
    <dbReference type="NCBI Taxonomy" id="664640"/>
    <lineage>
        <taxon>Bacteria</taxon>
        <taxon>Bacillati</taxon>
        <taxon>Actinomycetota</taxon>
        <taxon>Actinomycetes</taxon>
        <taxon>Micrococcales</taxon>
        <taxon>Microbacteriaceae</taxon>
        <taxon>Microbacterium</taxon>
    </lineage>
</organism>
<protein>
    <submittedName>
        <fullName evidence="10">Cysteine desulfurase</fullName>
    </submittedName>
</protein>
<comment type="caution">
    <text evidence="10">The sequence shown here is derived from an EMBL/GenBank/DDBJ whole genome shotgun (WGS) entry which is preliminary data.</text>
</comment>
<dbReference type="GO" id="GO:0051536">
    <property type="term" value="F:iron-sulfur cluster binding"/>
    <property type="evidence" value="ECO:0007669"/>
    <property type="project" value="UniProtKB-KW"/>
</dbReference>
<comment type="similarity">
    <text evidence="2">Belongs to the class-V pyridoxal-phosphate-dependent aminotransferase family. NifS/IscS subfamily.</text>
</comment>
<dbReference type="Gene3D" id="1.10.260.50">
    <property type="match status" value="1"/>
</dbReference>
<dbReference type="GO" id="GO:0031071">
    <property type="term" value="F:cysteine desulfurase activity"/>
    <property type="evidence" value="ECO:0007669"/>
    <property type="project" value="UniProtKB-EC"/>
</dbReference>
<evidence type="ECO:0000259" key="9">
    <source>
        <dbReference type="Pfam" id="PF00266"/>
    </source>
</evidence>
<dbReference type="RefSeq" id="WP_147824555.1">
    <property type="nucleotide sequence ID" value="NZ_BAAARG010000001.1"/>
</dbReference>
<keyword evidence="5" id="KW-0663">Pyridoxal phosphate</keyword>
<sequence>MTVYLDHAATTPLRPEARDAWLDAIDTVGNPSSIHRSGQAARRMLEDARERLAVVLGCDPIEVVFTSGGTEAINLALKGLWFSRPADRSVIVLPDGEHHATLDAVEWLRTDDGAEVRAVALDDTARIPVASFAAALAADVAAATAIVANNEAGTINDATALAEAAAVAGVPLHLDAVASFGHLELPFSGLARSAGGGAHLMSVSAHKVGGPPSIGALVVSRQAKITALHHGGAAQRGLRAGTPDAPSAAAFAAAAEATFAERQQEDARLQQLRDALIAGVAAEVPQSELLGDRTARLPGNAHFLFPGAAGESMLYLLDAADIAVSTGSACQAGIAEPSHVVRAMGRSEADARSVLRMTVGRTTTAEDIDAVVAAIGDVYRRATGKR</sequence>
<dbReference type="SUPFAM" id="SSF53383">
    <property type="entry name" value="PLP-dependent transferases"/>
    <property type="match status" value="1"/>
</dbReference>